<accession>A0A512NRG3</accession>
<gene>
    <name evidence="1" type="ORF">RSO01_86990</name>
</gene>
<evidence type="ECO:0000313" key="1">
    <source>
        <dbReference type="EMBL" id="GEP61533.1"/>
    </source>
</evidence>
<evidence type="ECO:0000313" key="2">
    <source>
        <dbReference type="Proteomes" id="UP000321058"/>
    </source>
</evidence>
<name>A0A512NRG3_9HYPH</name>
<dbReference type="AlphaFoldDB" id="A0A512NRG3"/>
<protein>
    <submittedName>
        <fullName evidence="1">Uncharacterized protein</fullName>
    </submittedName>
</protein>
<reference evidence="1 2" key="1">
    <citation type="submission" date="2019-07" db="EMBL/GenBank/DDBJ databases">
        <title>Whole genome shotgun sequence of Reyranella soli NBRC 108950.</title>
        <authorList>
            <person name="Hosoyama A."/>
            <person name="Uohara A."/>
            <person name="Ohji S."/>
            <person name="Ichikawa N."/>
        </authorList>
    </citation>
    <scope>NUCLEOTIDE SEQUENCE [LARGE SCALE GENOMIC DNA]</scope>
    <source>
        <strain evidence="1 2">NBRC 108950</strain>
    </source>
</reference>
<dbReference type="Proteomes" id="UP000321058">
    <property type="component" value="Unassembled WGS sequence"/>
</dbReference>
<keyword evidence="2" id="KW-1185">Reference proteome</keyword>
<organism evidence="1 2">
    <name type="scientific">Reyranella soli</name>
    <dbReference type="NCBI Taxonomy" id="1230389"/>
    <lineage>
        <taxon>Bacteria</taxon>
        <taxon>Pseudomonadati</taxon>
        <taxon>Pseudomonadota</taxon>
        <taxon>Alphaproteobacteria</taxon>
        <taxon>Hyphomicrobiales</taxon>
        <taxon>Reyranellaceae</taxon>
        <taxon>Reyranella</taxon>
    </lineage>
</organism>
<sequence>MLLLTVVQAIDLVTDEALVLATADSVATTTKARAAIQKYRSIIPATYRIRTSASVTLVTLKAINGRG</sequence>
<comment type="caution">
    <text evidence="1">The sequence shown here is derived from an EMBL/GenBank/DDBJ whole genome shotgun (WGS) entry which is preliminary data.</text>
</comment>
<proteinExistence type="predicted"/>
<dbReference type="EMBL" id="BKAJ01000231">
    <property type="protein sequence ID" value="GEP61533.1"/>
    <property type="molecule type" value="Genomic_DNA"/>
</dbReference>